<dbReference type="EMBL" id="KI966448">
    <property type="protein sequence ID" value="EWC43979.1"/>
    <property type="molecule type" value="Genomic_DNA"/>
</dbReference>
<organism evidence="1 2">
    <name type="scientific">Drechslerella stenobrocha 248</name>
    <dbReference type="NCBI Taxonomy" id="1043628"/>
    <lineage>
        <taxon>Eukaryota</taxon>
        <taxon>Fungi</taxon>
        <taxon>Dikarya</taxon>
        <taxon>Ascomycota</taxon>
        <taxon>Pezizomycotina</taxon>
        <taxon>Orbiliomycetes</taxon>
        <taxon>Orbiliales</taxon>
        <taxon>Orbiliaceae</taxon>
        <taxon>Drechslerella</taxon>
    </lineage>
</organism>
<evidence type="ECO:0000313" key="1">
    <source>
        <dbReference type="EMBL" id="EWC43979.1"/>
    </source>
</evidence>
<keyword evidence="2" id="KW-1185">Reference proteome</keyword>
<name>W7HLP5_9PEZI</name>
<gene>
    <name evidence="1" type="ORF">DRE_01331</name>
</gene>
<dbReference type="HOGENOM" id="CLU_2622015_0_0_1"/>
<dbReference type="Proteomes" id="UP000024837">
    <property type="component" value="Unassembled WGS sequence"/>
</dbReference>
<proteinExistence type="predicted"/>
<dbReference type="AlphaFoldDB" id="W7HLP5"/>
<sequence>MAFSQIGQSVDGLNGRIAPVQRADSNQSLGLWRGRHALDGERGDGFIHRSWLPVRDRAGEAWAKDAVETRAEMETEAG</sequence>
<protein>
    <submittedName>
        <fullName evidence="1">Uncharacterized protein</fullName>
    </submittedName>
</protein>
<evidence type="ECO:0000313" key="2">
    <source>
        <dbReference type="Proteomes" id="UP000024837"/>
    </source>
</evidence>
<accession>W7HLP5</accession>
<reference evidence="1 2" key="1">
    <citation type="submission" date="2013-05" db="EMBL/GenBank/DDBJ databases">
        <title>Drechslerella stenobrocha genome reveals carnivorous origination and mechanical trapping mechanism of predatory fungi.</title>
        <authorList>
            <person name="Liu X."/>
            <person name="Zhang W."/>
            <person name="Liu K."/>
        </authorList>
    </citation>
    <scope>NUCLEOTIDE SEQUENCE [LARGE SCALE GENOMIC DNA]</scope>
    <source>
        <strain evidence="1 2">248</strain>
    </source>
</reference>